<name>A0ABQ0A590_9GAMM</name>
<dbReference type="InterPro" id="IPR007686">
    <property type="entry name" value="YutG/PgpA"/>
</dbReference>
<evidence type="ECO:0000313" key="5">
    <source>
        <dbReference type="Proteomes" id="UP001465153"/>
    </source>
</evidence>
<keyword evidence="1 2" id="KW-0812">Transmembrane</keyword>
<comment type="catalytic activity">
    <reaction evidence="1">
        <text>a 1,2-diacyl-sn-glycero-3-phospho-(1'-sn-glycero-3'-phosphate) + H2O = a 1,2-diacyl-sn-glycero-3-phospho-(1'-sn-glycerol) + phosphate</text>
        <dbReference type="Rhea" id="RHEA:33751"/>
        <dbReference type="ChEBI" id="CHEBI:15377"/>
        <dbReference type="ChEBI" id="CHEBI:43474"/>
        <dbReference type="ChEBI" id="CHEBI:60110"/>
        <dbReference type="ChEBI" id="CHEBI:64716"/>
        <dbReference type="EC" id="3.1.3.27"/>
    </reaction>
</comment>
<evidence type="ECO:0000256" key="2">
    <source>
        <dbReference type="SAM" id="Phobius"/>
    </source>
</evidence>
<keyword evidence="1" id="KW-0378">Hydrolase</keyword>
<evidence type="ECO:0000259" key="3">
    <source>
        <dbReference type="Pfam" id="PF04608"/>
    </source>
</evidence>
<dbReference type="Pfam" id="PF04608">
    <property type="entry name" value="PgpA"/>
    <property type="match status" value="1"/>
</dbReference>
<keyword evidence="1 2" id="KW-0472">Membrane</keyword>
<keyword evidence="1" id="KW-0442">Lipid degradation</keyword>
<feature type="domain" description="YutG/PgpA" evidence="3">
    <location>
        <begin position="35"/>
        <end position="172"/>
    </location>
</feature>
<gene>
    <name evidence="4" type="ORF">NBRC116591_05500</name>
</gene>
<dbReference type="PANTHER" id="PTHR36305">
    <property type="entry name" value="PHOSPHATIDYLGLYCEROPHOSPHATASE A"/>
    <property type="match status" value="1"/>
</dbReference>
<feature type="transmembrane region" description="Helical" evidence="2">
    <location>
        <begin position="154"/>
        <end position="176"/>
    </location>
</feature>
<keyword evidence="5" id="KW-1185">Reference proteome</keyword>
<comment type="caution">
    <text evidence="4">The sequence shown here is derived from an EMBL/GenBank/DDBJ whole genome shotgun (WGS) entry which is preliminary data.</text>
</comment>
<sequence>MGSSLNAHNKDNHQKLNSTVTPKFQDIIKSPSMLFAFGFGSGLSKWAPGTVGTLAAVPFYWLMSDFPLFLFLGVVLVASILGVWICQAASDAMAVHDHPGIVWDEFVGYWITMIAAPSGWFWIVFGFVMFRIFDILKPWPISWLDRRVSGGLGIMIDDILAGIFAFAVVQIAAAYWG</sequence>
<feature type="transmembrane region" description="Helical" evidence="2">
    <location>
        <begin position="110"/>
        <end position="133"/>
    </location>
</feature>
<keyword evidence="1" id="KW-1003">Cell membrane</keyword>
<comment type="subcellular location">
    <subcellularLocation>
        <location evidence="1">Cell inner membrane</location>
        <topology evidence="1">Multi-pass membrane protein</topology>
    </subcellularLocation>
</comment>
<dbReference type="SUPFAM" id="SSF101307">
    <property type="entry name" value="YutG-like"/>
    <property type="match status" value="1"/>
</dbReference>
<dbReference type="PANTHER" id="PTHR36305:SF1">
    <property type="entry name" value="PHOSPHATIDYLGLYCEROPHOSPHATASE A"/>
    <property type="match status" value="1"/>
</dbReference>
<dbReference type="Proteomes" id="UP001465153">
    <property type="component" value="Unassembled WGS sequence"/>
</dbReference>
<comment type="cofactor">
    <cofactor evidence="1">
        <name>Mg(2+)</name>
        <dbReference type="ChEBI" id="CHEBI:18420"/>
    </cofactor>
</comment>
<dbReference type="RefSeq" id="WP_353301600.1">
    <property type="nucleotide sequence ID" value="NZ_BAABWN010000002.1"/>
</dbReference>
<feature type="transmembrane region" description="Helical" evidence="2">
    <location>
        <begin position="43"/>
        <end position="62"/>
    </location>
</feature>
<dbReference type="PIRSF" id="PIRSF006162">
    <property type="entry name" value="PgpA"/>
    <property type="match status" value="1"/>
</dbReference>
<keyword evidence="1" id="KW-0595">Phospholipid degradation</keyword>
<dbReference type="EC" id="3.1.3.27" evidence="1"/>
<proteinExistence type="predicted"/>
<keyword evidence="1" id="KW-1208">Phospholipid metabolism</keyword>
<keyword evidence="1" id="KW-0460">Magnesium</keyword>
<comment type="pathway">
    <text evidence="1">Phospholipid metabolism; phosphatidylglycerol biosynthesis; phosphatidylglycerol from CDP-diacylglycerol: step 2/2.</text>
</comment>
<organism evidence="4 5">
    <name type="scientific">Sessilibacter corallicola</name>
    <dbReference type="NCBI Taxonomy" id="2904075"/>
    <lineage>
        <taxon>Bacteria</taxon>
        <taxon>Pseudomonadati</taxon>
        <taxon>Pseudomonadota</taxon>
        <taxon>Gammaproteobacteria</taxon>
        <taxon>Cellvibrionales</taxon>
        <taxon>Cellvibrionaceae</taxon>
        <taxon>Sessilibacter</taxon>
    </lineage>
</organism>
<keyword evidence="2" id="KW-1133">Transmembrane helix</keyword>
<dbReference type="EMBL" id="BAABWN010000002">
    <property type="protein sequence ID" value="GAA6166740.1"/>
    <property type="molecule type" value="Genomic_DNA"/>
</dbReference>
<dbReference type="CDD" id="cd06971">
    <property type="entry name" value="PgpA"/>
    <property type="match status" value="1"/>
</dbReference>
<reference evidence="4 5" key="1">
    <citation type="submission" date="2024-04" db="EMBL/GenBank/DDBJ databases">
        <title>Draft genome sequence of Sessilibacter corallicola NBRC 116591.</title>
        <authorList>
            <person name="Miyakawa T."/>
            <person name="Kusuya Y."/>
            <person name="Miura T."/>
        </authorList>
    </citation>
    <scope>NUCLEOTIDE SEQUENCE [LARGE SCALE GENOMIC DNA]</scope>
    <source>
        <strain evidence="4 5">KU-00831-HH</strain>
    </source>
</reference>
<dbReference type="InterPro" id="IPR026037">
    <property type="entry name" value="PgpA"/>
</dbReference>
<keyword evidence="1" id="KW-0443">Lipid metabolism</keyword>
<feature type="transmembrane region" description="Helical" evidence="2">
    <location>
        <begin position="69"/>
        <end position="90"/>
    </location>
</feature>
<evidence type="ECO:0000313" key="4">
    <source>
        <dbReference type="EMBL" id="GAA6166740.1"/>
    </source>
</evidence>
<keyword evidence="1" id="KW-0479">Metal-binding</keyword>
<keyword evidence="1" id="KW-0997">Cell inner membrane</keyword>
<dbReference type="InterPro" id="IPR036681">
    <property type="entry name" value="PgpA-like_sf"/>
</dbReference>
<protein>
    <recommendedName>
        <fullName evidence="1">Phosphatidylglycerophosphatase A</fullName>
        <ecNumber evidence="1">3.1.3.27</ecNumber>
    </recommendedName>
    <alternativeName>
        <fullName evidence="1">Phosphatidylglycerolphosphate phosphatase A</fullName>
    </alternativeName>
</protein>
<comment type="function">
    <text evidence="1">Lipid phosphatase which dephosphorylates phosphatidylglycerophosphate (PGP) to phosphatidylglycerol (PG).</text>
</comment>
<accession>A0ABQ0A590</accession>
<evidence type="ECO:0000256" key="1">
    <source>
        <dbReference type="PIRNR" id="PIRNR006162"/>
    </source>
</evidence>